<dbReference type="AlphaFoldDB" id="A0A0G1XYI3"/>
<evidence type="ECO:0000313" key="2">
    <source>
        <dbReference type="EMBL" id="KKW35955.1"/>
    </source>
</evidence>
<evidence type="ECO:0000259" key="1">
    <source>
        <dbReference type="Pfam" id="PF13643"/>
    </source>
</evidence>
<name>A0A0G1XYI3_9BACT</name>
<protein>
    <recommendedName>
        <fullName evidence="1">DUF4145 domain-containing protein</fullName>
    </recommendedName>
</protein>
<gene>
    <name evidence="2" type="ORF">UY83_C0002G0112</name>
</gene>
<proteinExistence type="predicted"/>
<evidence type="ECO:0000313" key="3">
    <source>
        <dbReference type="Proteomes" id="UP000034740"/>
    </source>
</evidence>
<dbReference type="Proteomes" id="UP000034740">
    <property type="component" value="Unassembled WGS sequence"/>
</dbReference>
<dbReference type="Pfam" id="PF13643">
    <property type="entry name" value="DUF4145"/>
    <property type="match status" value="1"/>
</dbReference>
<sequence>MFIDKETEQNYILENYPEVTDSRLDDNHWDLFCSTCNIVRGFQVVRKAYTADKGQYSTSVNWDAPRTVYFKCPVCGTYKFWILFRLSVPEVREDGQTYSVERWYKVTSIPNDGSEEIEELPDEPASLRTAYRQAVRAMDANAHIAAAAMFRRALQVITREILKATPGNLANELQAVVGTKYNGVTVSQDFSDVGYIIKEAGNQGAHPDDDPDLLDFTQQDAEDLQNIFMELVSELFVVPEAKRKAKDDFLKRRKIKT</sequence>
<feature type="domain" description="DUF4145" evidence="1">
    <location>
        <begin position="133"/>
        <end position="227"/>
    </location>
</feature>
<dbReference type="EMBL" id="LCRO01000002">
    <property type="protein sequence ID" value="KKW35955.1"/>
    <property type="molecule type" value="Genomic_DNA"/>
</dbReference>
<organism evidence="2 3">
    <name type="scientific">Candidatus Adlerbacteria bacterium GW2011_GWA1_54_10</name>
    <dbReference type="NCBI Taxonomy" id="1618605"/>
    <lineage>
        <taxon>Bacteria</taxon>
        <taxon>Candidatus Adleribacteriota</taxon>
    </lineage>
</organism>
<comment type="caution">
    <text evidence="2">The sequence shown here is derived from an EMBL/GenBank/DDBJ whole genome shotgun (WGS) entry which is preliminary data.</text>
</comment>
<accession>A0A0G1XYI3</accession>
<dbReference type="InterPro" id="IPR025285">
    <property type="entry name" value="DUF4145"/>
</dbReference>
<reference evidence="2 3" key="1">
    <citation type="journal article" date="2015" name="Nature">
        <title>rRNA introns, odd ribosomes, and small enigmatic genomes across a large radiation of phyla.</title>
        <authorList>
            <person name="Brown C.T."/>
            <person name="Hug L.A."/>
            <person name="Thomas B.C."/>
            <person name="Sharon I."/>
            <person name="Castelle C.J."/>
            <person name="Singh A."/>
            <person name="Wilkins M.J."/>
            <person name="Williams K.H."/>
            <person name="Banfield J.F."/>
        </authorList>
    </citation>
    <scope>NUCLEOTIDE SEQUENCE [LARGE SCALE GENOMIC DNA]</scope>
</reference>